<name>A0A834I8Q7_RHYFE</name>
<comment type="caution">
    <text evidence="1">The sequence shown here is derived from an EMBL/GenBank/DDBJ whole genome shotgun (WGS) entry which is preliminary data.</text>
</comment>
<protein>
    <submittedName>
        <fullName evidence="1">Uncharacterized protein</fullName>
    </submittedName>
</protein>
<feature type="non-terminal residue" evidence="1">
    <location>
        <position position="1"/>
    </location>
</feature>
<evidence type="ECO:0000313" key="2">
    <source>
        <dbReference type="Proteomes" id="UP000625711"/>
    </source>
</evidence>
<accession>A0A834I8Q7</accession>
<dbReference type="AlphaFoldDB" id="A0A834I8Q7"/>
<dbReference type="EMBL" id="JAACXV010006025">
    <property type="protein sequence ID" value="KAF7276617.1"/>
    <property type="molecule type" value="Genomic_DNA"/>
</dbReference>
<reference evidence="1" key="1">
    <citation type="submission" date="2020-08" db="EMBL/GenBank/DDBJ databases">
        <title>Genome sequencing and assembly of the red palm weevil Rhynchophorus ferrugineus.</title>
        <authorList>
            <person name="Dias G.B."/>
            <person name="Bergman C.M."/>
            <person name="Manee M."/>
        </authorList>
    </citation>
    <scope>NUCLEOTIDE SEQUENCE</scope>
    <source>
        <strain evidence="1">AA-2017</strain>
        <tissue evidence="1">Whole larva</tissue>
    </source>
</reference>
<evidence type="ECO:0000313" key="1">
    <source>
        <dbReference type="EMBL" id="KAF7276617.1"/>
    </source>
</evidence>
<sequence length="242" mass="27981">ASTPIKNQQPSVPIQTSDLIKVNYSDLRPIQHNKVSITPHLGTWVWRDWISDDGLFFLELRTGVWNPNGTLFYLTKRGGVSVEGFQKGKDIKLKSYDAEIGLEAPSEYLIQGTLDTTLNQFLATIINTQQSSKRQTTFYPAMQTTIPQPQFYFKYYGIEDPEWHKSYITQVDVIEKSTRKVYQTLTGFTAQSYAVQYLDLNYDGYFDLKLNIGKEVSDNKTLVFLYHPESKKFIRDAFFEHT</sequence>
<feature type="non-terminal residue" evidence="1">
    <location>
        <position position="242"/>
    </location>
</feature>
<gene>
    <name evidence="1" type="ORF">GWI33_010025</name>
</gene>
<dbReference type="Proteomes" id="UP000625711">
    <property type="component" value="Unassembled WGS sequence"/>
</dbReference>
<organism evidence="1 2">
    <name type="scientific">Rhynchophorus ferrugineus</name>
    <name type="common">Red palm weevil</name>
    <name type="synonym">Curculio ferrugineus</name>
    <dbReference type="NCBI Taxonomy" id="354439"/>
    <lineage>
        <taxon>Eukaryota</taxon>
        <taxon>Metazoa</taxon>
        <taxon>Ecdysozoa</taxon>
        <taxon>Arthropoda</taxon>
        <taxon>Hexapoda</taxon>
        <taxon>Insecta</taxon>
        <taxon>Pterygota</taxon>
        <taxon>Neoptera</taxon>
        <taxon>Endopterygota</taxon>
        <taxon>Coleoptera</taxon>
        <taxon>Polyphaga</taxon>
        <taxon>Cucujiformia</taxon>
        <taxon>Curculionidae</taxon>
        <taxon>Dryophthorinae</taxon>
        <taxon>Rhynchophorus</taxon>
    </lineage>
</organism>
<keyword evidence="2" id="KW-1185">Reference proteome</keyword>
<proteinExistence type="predicted"/>